<dbReference type="RefSeq" id="XP_002851049.1">
    <property type="nucleotide sequence ID" value="XM_002851003.1"/>
</dbReference>
<feature type="signal peptide" evidence="1">
    <location>
        <begin position="1"/>
        <end position="21"/>
    </location>
</feature>
<gene>
    <name evidence="2" type="ORF">MCYG_01153</name>
</gene>
<feature type="chain" id="PRO_5002951564" evidence="1">
    <location>
        <begin position="22"/>
        <end position="132"/>
    </location>
</feature>
<dbReference type="GeneID" id="9228510"/>
<evidence type="ECO:0000313" key="2">
    <source>
        <dbReference type="EMBL" id="EEQ28265.1"/>
    </source>
</evidence>
<protein>
    <submittedName>
        <fullName evidence="2">Uncharacterized protein</fullName>
    </submittedName>
</protein>
<accession>C5FEX1</accession>
<keyword evidence="3" id="KW-1185">Reference proteome</keyword>
<sequence>MSSKKLVPFAMLLLSFAGALCYGDISGEAVRPLLVGKRRRPRVPEKYISAVDGDDIRVALVRKLRLHVMDVELYYYTWTQEEYASQGGRTTQKLRALLSNQPYKNFVQRCIINIYKAGDTALTWSALTMAQF</sequence>
<organism evidence="2 3">
    <name type="scientific">Arthroderma otae (strain ATCC MYA-4605 / CBS 113480)</name>
    <name type="common">Microsporum canis</name>
    <dbReference type="NCBI Taxonomy" id="554155"/>
    <lineage>
        <taxon>Eukaryota</taxon>
        <taxon>Fungi</taxon>
        <taxon>Dikarya</taxon>
        <taxon>Ascomycota</taxon>
        <taxon>Pezizomycotina</taxon>
        <taxon>Eurotiomycetes</taxon>
        <taxon>Eurotiomycetidae</taxon>
        <taxon>Onygenales</taxon>
        <taxon>Arthrodermataceae</taxon>
        <taxon>Microsporum</taxon>
    </lineage>
</organism>
<dbReference type="Proteomes" id="UP000002035">
    <property type="component" value="Unassembled WGS sequence"/>
</dbReference>
<proteinExistence type="predicted"/>
<dbReference type="AlphaFoldDB" id="C5FEX1"/>
<keyword evidence="1" id="KW-0732">Signal</keyword>
<dbReference type="EMBL" id="DS995701">
    <property type="protein sequence ID" value="EEQ28265.1"/>
    <property type="molecule type" value="Genomic_DNA"/>
</dbReference>
<evidence type="ECO:0000313" key="3">
    <source>
        <dbReference type="Proteomes" id="UP000002035"/>
    </source>
</evidence>
<name>C5FEX1_ARTOC</name>
<reference evidence="3" key="1">
    <citation type="journal article" date="2012" name="MBio">
        <title>Comparative genome analysis of Trichophyton rubrum and related dermatophytes reveals candidate genes involved in infection.</title>
        <authorList>
            <person name="Martinez D.A."/>
            <person name="Oliver B.G."/>
            <person name="Graeser Y."/>
            <person name="Goldberg J.M."/>
            <person name="Li W."/>
            <person name="Martinez-Rossi N.M."/>
            <person name="Monod M."/>
            <person name="Shelest E."/>
            <person name="Barton R.C."/>
            <person name="Birch E."/>
            <person name="Brakhage A.A."/>
            <person name="Chen Z."/>
            <person name="Gurr S.J."/>
            <person name="Heiman D."/>
            <person name="Heitman J."/>
            <person name="Kosti I."/>
            <person name="Rossi A."/>
            <person name="Saif S."/>
            <person name="Samalova M."/>
            <person name="Saunders C.W."/>
            <person name="Shea T."/>
            <person name="Summerbell R.C."/>
            <person name="Xu J."/>
            <person name="Young S."/>
            <person name="Zeng Q."/>
            <person name="Birren B.W."/>
            <person name="Cuomo C.A."/>
            <person name="White T.C."/>
        </authorList>
    </citation>
    <scope>NUCLEOTIDE SEQUENCE [LARGE SCALE GENOMIC DNA]</scope>
    <source>
        <strain evidence="3">ATCC MYA-4605 / CBS 113480</strain>
    </source>
</reference>
<dbReference type="VEuPathDB" id="FungiDB:MCYG_01153"/>
<dbReference type="HOGENOM" id="CLU_1916576_0_0_1"/>
<evidence type="ECO:0000256" key="1">
    <source>
        <dbReference type="SAM" id="SignalP"/>
    </source>
</evidence>